<dbReference type="InterPro" id="IPR032514">
    <property type="entry name" value="GtaA_central"/>
</dbReference>
<gene>
    <name evidence="3" type="ORF">HRG_02254</name>
</gene>
<comment type="caution">
    <text evidence="3">The sequence shown here is derived from an EMBL/GenBank/DDBJ whole genome shotgun (WGS) entry which is preliminary data.</text>
</comment>
<feature type="domain" description="Glutaminase A central" evidence="1">
    <location>
        <begin position="282"/>
        <end position="604"/>
    </location>
</feature>
<evidence type="ECO:0000313" key="4">
    <source>
        <dbReference type="Proteomes" id="UP000824596"/>
    </source>
</evidence>
<feature type="domain" description="Glutaminase A N-terminal" evidence="2">
    <location>
        <begin position="45"/>
        <end position="276"/>
    </location>
</feature>
<dbReference type="Pfam" id="PF17168">
    <property type="entry name" value="DUF5127"/>
    <property type="match status" value="1"/>
</dbReference>
<organism evidence="3 4">
    <name type="scientific">Hirsutella rhossiliensis</name>
    <dbReference type="NCBI Taxonomy" id="111463"/>
    <lineage>
        <taxon>Eukaryota</taxon>
        <taxon>Fungi</taxon>
        <taxon>Dikarya</taxon>
        <taxon>Ascomycota</taxon>
        <taxon>Pezizomycotina</taxon>
        <taxon>Sordariomycetes</taxon>
        <taxon>Hypocreomycetidae</taxon>
        <taxon>Hypocreales</taxon>
        <taxon>Ophiocordycipitaceae</taxon>
        <taxon>Hirsutella</taxon>
    </lineage>
</organism>
<keyword evidence="4" id="KW-1185">Reference proteome</keyword>
<dbReference type="PANTHER" id="PTHR31987:SF1">
    <property type="entry name" value="GLUTAMINASE A"/>
    <property type="match status" value="1"/>
</dbReference>
<accession>A0A9P8SMH0</accession>
<proteinExistence type="predicted"/>
<dbReference type="GeneID" id="68351383"/>
<dbReference type="Pfam" id="PF16335">
    <property type="entry name" value="GtaA_6_Hairpin"/>
    <property type="match status" value="1"/>
</dbReference>
<dbReference type="EMBL" id="JAIZPD010000002">
    <property type="protein sequence ID" value="KAH0966845.1"/>
    <property type="molecule type" value="Genomic_DNA"/>
</dbReference>
<evidence type="ECO:0000313" key="3">
    <source>
        <dbReference type="EMBL" id="KAH0966845.1"/>
    </source>
</evidence>
<dbReference type="InterPro" id="IPR008928">
    <property type="entry name" value="6-hairpin_glycosidase_sf"/>
</dbReference>
<dbReference type="InterPro" id="IPR052743">
    <property type="entry name" value="Glutaminase_GtaA"/>
</dbReference>
<dbReference type="PANTHER" id="PTHR31987">
    <property type="entry name" value="GLUTAMINASE A-RELATED"/>
    <property type="match status" value="1"/>
</dbReference>
<name>A0A9P8SMH0_9HYPO</name>
<dbReference type="OrthoDB" id="431715at2759"/>
<dbReference type="RefSeq" id="XP_044724358.1">
    <property type="nucleotide sequence ID" value="XM_044860725.1"/>
</dbReference>
<dbReference type="SUPFAM" id="SSF48208">
    <property type="entry name" value="Six-hairpin glycosidases"/>
    <property type="match status" value="1"/>
</dbReference>
<dbReference type="InterPro" id="IPR033433">
    <property type="entry name" value="GtaA_N"/>
</dbReference>
<protein>
    <submittedName>
        <fullName evidence="3">Glutaminase A</fullName>
    </submittedName>
</protein>
<dbReference type="AlphaFoldDB" id="A0A9P8SMH0"/>
<evidence type="ECO:0000259" key="2">
    <source>
        <dbReference type="Pfam" id="PF17168"/>
    </source>
</evidence>
<reference evidence="3" key="1">
    <citation type="submission" date="2021-09" db="EMBL/GenBank/DDBJ databases">
        <title>A high-quality genome of the endoparasitic fungus Hirsutella rhossiliensis with a comparison of Hirsutella genomes reveals transposable elements contributing to genome size variation.</title>
        <authorList>
            <person name="Lin R."/>
            <person name="Jiao Y."/>
            <person name="Sun X."/>
            <person name="Ling J."/>
            <person name="Xie B."/>
            <person name="Cheng X."/>
        </authorList>
    </citation>
    <scope>NUCLEOTIDE SEQUENCE</scope>
    <source>
        <strain evidence="3">HR02</strain>
    </source>
</reference>
<dbReference type="GO" id="GO:0005975">
    <property type="term" value="P:carbohydrate metabolic process"/>
    <property type="evidence" value="ECO:0007669"/>
    <property type="project" value="InterPro"/>
</dbReference>
<evidence type="ECO:0000259" key="1">
    <source>
        <dbReference type="Pfam" id="PF16335"/>
    </source>
</evidence>
<sequence length="625" mass="71114">MSGSTALWITAQAGIYTASGLAFGLKLYKDGRANVDQKSLEYTSTKTTFTMHVDSKVQMSIKFLSPVYYDDVQRQSITSSYLEVSVKSLDDQSHSVQVYCDVSGEWASGDNRAIIQWESNSTEKVRYHKFFRQDQQVFKDVNEIASWGNWYWATGDEPGLSFQIGVDTDVRGRFLREGRLTGEVDPKFRAVNDQWPVFAYARDLGNVSRNWTNTLFTIGYAQEDSILFQGKEDQPRSIPSLWKQSFNENKLVPFFYKDYQFATQHSDSLDSRIAQDSKAAASDKYTAITSLAVRQVFGSFCFTGNKTQILTFVKEISSNSDIQTVDVIFPAFPILLYLNPELIRYILDPLLENTRSHYPNNYAQHDLGRYPIALGHPKGDDEQMPLEECGNMIIMMLAYAQRRQDNSYLRENWDMLAKWAQFLVQDAKIPANQLSTDDFAGHLANQTNLAIKGIIALEAMARIAALTDHQNSTANYSTTAHQYLDFWTEHGIDSEAKSKHSMLQYDNRDTHGLLYNLFSDKLLGLNFVPQSIYDMQSDFYLGEQKRFGVDLDTRGTLTKLDWEMFAAAVASMETCGMFINKISDWIGRTSTWRAFTDLYDTEGGCCFLPACIQSNNGLLRIEILL</sequence>
<dbReference type="Proteomes" id="UP000824596">
    <property type="component" value="Unassembled WGS sequence"/>
</dbReference>